<keyword evidence="2" id="KW-1185">Reference proteome</keyword>
<protein>
    <submittedName>
        <fullName evidence="1">Uncharacterized protein</fullName>
    </submittedName>
</protein>
<accession>A0A318UA58</accession>
<sequence length="172" mass="20013">MTYAQPLHKTGQIFSVLINQSQATAFAGGRFKKYTYMKALNKMDNLDKGTLLSKLFPEALQGIQNAIEKQCGYFLQNETAFREGWHQKGFFTAEFWYRLVENAHKTIEKNDRQLWKRPNWFADHFFDGHNSLFTVHCLIEYADSEDCNPDLTQAIHLLFGSEKLLKIIPNDN</sequence>
<comment type="caution">
    <text evidence="1">The sequence shown here is derived from an EMBL/GenBank/DDBJ whole genome shotgun (WGS) entry which is preliminary data.</text>
</comment>
<reference evidence="1 2" key="1">
    <citation type="submission" date="2018-06" db="EMBL/GenBank/DDBJ databases">
        <title>Genomic Encyclopedia of Archaeal and Bacterial Type Strains, Phase II (KMG-II): from individual species to whole genera.</title>
        <authorList>
            <person name="Goeker M."/>
        </authorList>
    </citation>
    <scope>NUCLEOTIDE SEQUENCE [LARGE SCALE GENOMIC DNA]</scope>
    <source>
        <strain evidence="1 2">DSM 27372</strain>
    </source>
</reference>
<proteinExistence type="predicted"/>
<evidence type="ECO:0000313" key="1">
    <source>
        <dbReference type="EMBL" id="PYF71395.1"/>
    </source>
</evidence>
<dbReference type="Proteomes" id="UP000248198">
    <property type="component" value="Unassembled WGS sequence"/>
</dbReference>
<organism evidence="1 2">
    <name type="scientific">Pedobacter nutrimenti</name>
    <dbReference type="NCBI Taxonomy" id="1241337"/>
    <lineage>
        <taxon>Bacteria</taxon>
        <taxon>Pseudomonadati</taxon>
        <taxon>Bacteroidota</taxon>
        <taxon>Sphingobacteriia</taxon>
        <taxon>Sphingobacteriales</taxon>
        <taxon>Sphingobacteriaceae</taxon>
        <taxon>Pedobacter</taxon>
    </lineage>
</organism>
<evidence type="ECO:0000313" key="2">
    <source>
        <dbReference type="Proteomes" id="UP000248198"/>
    </source>
</evidence>
<name>A0A318UA58_9SPHI</name>
<gene>
    <name evidence="1" type="ORF">B0O44_10710</name>
</gene>
<dbReference type="AlphaFoldDB" id="A0A318UA58"/>
<dbReference type="EMBL" id="QKLU01000007">
    <property type="protein sequence ID" value="PYF71395.1"/>
    <property type="molecule type" value="Genomic_DNA"/>
</dbReference>